<accession>X1HDX1</accession>
<proteinExistence type="predicted"/>
<dbReference type="AlphaFoldDB" id="X1HDX1"/>
<evidence type="ECO:0000313" key="1">
    <source>
        <dbReference type="EMBL" id="GAH52024.1"/>
    </source>
</evidence>
<comment type="caution">
    <text evidence="1">The sequence shown here is derived from an EMBL/GenBank/DDBJ whole genome shotgun (WGS) entry which is preliminary data.</text>
</comment>
<sequence>ADLLNRLNKTHKWKPTLTREAMRNYFQYSELITAVATHMELDFKTLDKGLWILAKYEFRGRKNVGDAWVTAELPMRIDLR</sequence>
<feature type="non-terminal residue" evidence="1">
    <location>
        <position position="1"/>
    </location>
</feature>
<protein>
    <submittedName>
        <fullName evidence="1">Uncharacterized protein</fullName>
    </submittedName>
</protein>
<name>X1HDX1_9ZZZZ</name>
<dbReference type="EMBL" id="BARU01018060">
    <property type="protein sequence ID" value="GAH52024.1"/>
    <property type="molecule type" value="Genomic_DNA"/>
</dbReference>
<gene>
    <name evidence="1" type="ORF">S03H2_29889</name>
</gene>
<reference evidence="1" key="1">
    <citation type="journal article" date="2014" name="Front. Microbiol.">
        <title>High frequency of phylogenetically diverse reductive dehalogenase-homologous genes in deep subseafloor sedimentary metagenomes.</title>
        <authorList>
            <person name="Kawai M."/>
            <person name="Futagami T."/>
            <person name="Toyoda A."/>
            <person name="Takaki Y."/>
            <person name="Nishi S."/>
            <person name="Hori S."/>
            <person name="Arai W."/>
            <person name="Tsubouchi T."/>
            <person name="Morono Y."/>
            <person name="Uchiyama I."/>
            <person name="Ito T."/>
            <person name="Fujiyama A."/>
            <person name="Inagaki F."/>
            <person name="Takami H."/>
        </authorList>
    </citation>
    <scope>NUCLEOTIDE SEQUENCE</scope>
    <source>
        <strain evidence="1">Expedition CK06-06</strain>
    </source>
</reference>
<organism evidence="1">
    <name type="scientific">marine sediment metagenome</name>
    <dbReference type="NCBI Taxonomy" id="412755"/>
    <lineage>
        <taxon>unclassified sequences</taxon>
        <taxon>metagenomes</taxon>
        <taxon>ecological metagenomes</taxon>
    </lineage>
</organism>